<dbReference type="EMBL" id="QJNU01000060">
    <property type="protein sequence ID" value="RYP08538.1"/>
    <property type="molecule type" value="Genomic_DNA"/>
</dbReference>
<dbReference type="STRING" id="155417.A0A4Q4TPD2"/>
<dbReference type="AlphaFoldDB" id="A0A4Q4TPD2"/>
<organism evidence="2 3">
    <name type="scientific">Monosporascus ibericus</name>
    <dbReference type="NCBI Taxonomy" id="155417"/>
    <lineage>
        <taxon>Eukaryota</taxon>
        <taxon>Fungi</taxon>
        <taxon>Dikarya</taxon>
        <taxon>Ascomycota</taxon>
        <taxon>Pezizomycotina</taxon>
        <taxon>Sordariomycetes</taxon>
        <taxon>Xylariomycetidae</taxon>
        <taxon>Xylariales</taxon>
        <taxon>Xylariales incertae sedis</taxon>
        <taxon>Monosporascus</taxon>
    </lineage>
</organism>
<dbReference type="Proteomes" id="UP000293360">
    <property type="component" value="Unassembled WGS sequence"/>
</dbReference>
<feature type="compositionally biased region" description="Polar residues" evidence="1">
    <location>
        <begin position="1"/>
        <end position="21"/>
    </location>
</feature>
<sequence>MEESTSNNSPARQDNQNQDPSPSSPGPQVDTPAAPAPPEEQPTGPPEYRTLYLLSYVPSPLFPAHWSMWVPHRASDGSVSKRGTRLHVTGDSRNGFAHDFDRDYDPDEDGRRPWVRAAARIAERHVEDPPTPEGVSAYEACNRLERVALSIPAPGPSMRAASNNAVRTRVALQNCQTWMADFVRALIDQGLIEQSAQALLDECPKN</sequence>
<keyword evidence="3" id="KW-1185">Reference proteome</keyword>
<dbReference type="OrthoDB" id="2999773at2759"/>
<dbReference type="Pfam" id="PF20174">
    <property type="entry name" value="DUF6540"/>
    <property type="match status" value="1"/>
</dbReference>
<evidence type="ECO:0000313" key="3">
    <source>
        <dbReference type="Proteomes" id="UP000293360"/>
    </source>
</evidence>
<feature type="region of interest" description="Disordered" evidence="1">
    <location>
        <begin position="1"/>
        <end position="47"/>
    </location>
</feature>
<evidence type="ECO:0000313" key="2">
    <source>
        <dbReference type="EMBL" id="RYP08538.1"/>
    </source>
</evidence>
<proteinExistence type="predicted"/>
<feature type="compositionally biased region" description="Pro residues" evidence="1">
    <location>
        <begin position="34"/>
        <end position="45"/>
    </location>
</feature>
<accession>A0A4Q4TPD2</accession>
<name>A0A4Q4TPD2_9PEZI</name>
<dbReference type="InterPro" id="IPR046670">
    <property type="entry name" value="DUF6540"/>
</dbReference>
<gene>
    <name evidence="2" type="ORF">DL764_001869</name>
</gene>
<protein>
    <submittedName>
        <fullName evidence="2">Uncharacterized protein</fullName>
    </submittedName>
</protein>
<evidence type="ECO:0000256" key="1">
    <source>
        <dbReference type="SAM" id="MobiDB-lite"/>
    </source>
</evidence>
<comment type="caution">
    <text evidence="2">The sequence shown here is derived from an EMBL/GenBank/DDBJ whole genome shotgun (WGS) entry which is preliminary data.</text>
</comment>
<reference evidence="2 3" key="1">
    <citation type="submission" date="2018-06" db="EMBL/GenBank/DDBJ databases">
        <title>Complete Genomes of Monosporascus.</title>
        <authorList>
            <person name="Robinson A.J."/>
            <person name="Natvig D.O."/>
        </authorList>
    </citation>
    <scope>NUCLEOTIDE SEQUENCE [LARGE SCALE GENOMIC DNA]</scope>
    <source>
        <strain evidence="2 3">CBS 110550</strain>
    </source>
</reference>